<keyword evidence="3" id="KW-1185">Reference proteome</keyword>
<name>A0ABY7CCJ4_9BASI</name>
<dbReference type="GeneID" id="77807928"/>
<evidence type="ECO:0000313" key="3">
    <source>
        <dbReference type="Proteomes" id="UP001164743"/>
    </source>
</evidence>
<evidence type="ECO:0000313" key="2">
    <source>
        <dbReference type="EMBL" id="WAQ82638.1"/>
    </source>
</evidence>
<sequence>MINANQHRTCTTVNTLQDGPINPVIDQKNSAGELDSESNDFRDESVSSPASDLEELKEVQINPIQNIKAPALMVDASATQGLPAK</sequence>
<protein>
    <submittedName>
        <fullName evidence="2">Uncharacterized protein</fullName>
    </submittedName>
</protein>
<accession>A0ABY7CCJ4</accession>
<dbReference type="RefSeq" id="XP_053018193.1">
    <property type="nucleotide sequence ID" value="XM_053167145.1"/>
</dbReference>
<dbReference type="Proteomes" id="UP001164743">
    <property type="component" value="Chromosome 3A"/>
</dbReference>
<dbReference type="EMBL" id="CP110423">
    <property type="protein sequence ID" value="WAQ82638.1"/>
    <property type="molecule type" value="Genomic_DNA"/>
</dbReference>
<evidence type="ECO:0000256" key="1">
    <source>
        <dbReference type="SAM" id="MobiDB-lite"/>
    </source>
</evidence>
<organism evidence="2 3">
    <name type="scientific">Puccinia triticina</name>
    <dbReference type="NCBI Taxonomy" id="208348"/>
    <lineage>
        <taxon>Eukaryota</taxon>
        <taxon>Fungi</taxon>
        <taxon>Dikarya</taxon>
        <taxon>Basidiomycota</taxon>
        <taxon>Pucciniomycotina</taxon>
        <taxon>Pucciniomycetes</taxon>
        <taxon>Pucciniales</taxon>
        <taxon>Pucciniaceae</taxon>
        <taxon>Puccinia</taxon>
    </lineage>
</organism>
<proteinExistence type="predicted"/>
<feature type="region of interest" description="Disordered" evidence="1">
    <location>
        <begin position="1"/>
        <end position="51"/>
    </location>
</feature>
<reference evidence="2" key="1">
    <citation type="submission" date="2022-10" db="EMBL/GenBank/DDBJ databases">
        <title>Puccinia triticina Genome sequencing and assembly.</title>
        <authorList>
            <person name="Li C."/>
        </authorList>
    </citation>
    <scope>NUCLEOTIDE SEQUENCE</scope>
    <source>
        <strain evidence="2">Pt15</strain>
    </source>
</reference>
<gene>
    <name evidence="2" type="ORF">PtA15_3A1</name>
</gene>
<feature type="compositionally biased region" description="Polar residues" evidence="1">
    <location>
        <begin position="1"/>
        <end position="17"/>
    </location>
</feature>